<dbReference type="EMBL" id="CAJJDO010000009">
    <property type="protein sequence ID" value="CAD8140816.1"/>
    <property type="molecule type" value="Genomic_DNA"/>
</dbReference>
<dbReference type="AlphaFoldDB" id="A0A8S1SMX3"/>
<accession>A0A8S1SMX3</accession>
<sequence>MSGELPKITSKSLFSTYVEKKNAEEEAVKIKNRIDQIRQEREKILKRIQAEELKAEQIYKHRLELQLKKEEKIRQKVEAPPPFSLSVSRAQRETLKKIKEEMLNRKKTEVKEFRSWHRQDLYETRTQKSLDHETYRSKVLQGKEEERQANLNTLAKLKERRDRIRYDIEIEKDRVLREKSEYDQKIQELEQLEQLELANLQNTLQRQNQTKEKVNLAQSLSPKEFEAKFGYNSTRNIQNSTSS</sequence>
<evidence type="ECO:0000256" key="1">
    <source>
        <dbReference type="SAM" id="Coils"/>
    </source>
</evidence>
<name>A0A8S1SMX3_9CILI</name>
<organism evidence="2 3">
    <name type="scientific">Paramecium pentaurelia</name>
    <dbReference type="NCBI Taxonomy" id="43138"/>
    <lineage>
        <taxon>Eukaryota</taxon>
        <taxon>Sar</taxon>
        <taxon>Alveolata</taxon>
        <taxon>Ciliophora</taxon>
        <taxon>Intramacronucleata</taxon>
        <taxon>Oligohymenophorea</taxon>
        <taxon>Peniculida</taxon>
        <taxon>Parameciidae</taxon>
        <taxon>Paramecium</taxon>
    </lineage>
</organism>
<evidence type="ECO:0000313" key="3">
    <source>
        <dbReference type="Proteomes" id="UP000689195"/>
    </source>
</evidence>
<comment type="caution">
    <text evidence="2">The sequence shown here is derived from an EMBL/GenBank/DDBJ whole genome shotgun (WGS) entry which is preliminary data.</text>
</comment>
<dbReference type="PANTHER" id="PTHR37473">
    <property type="entry name" value="EF-HAND DOMAIN-CONTAINING PROTEIN"/>
    <property type="match status" value="1"/>
</dbReference>
<feature type="coiled-coil region" evidence="1">
    <location>
        <begin position="140"/>
        <end position="217"/>
    </location>
</feature>
<evidence type="ECO:0000313" key="2">
    <source>
        <dbReference type="EMBL" id="CAD8140816.1"/>
    </source>
</evidence>
<feature type="coiled-coil region" evidence="1">
    <location>
        <begin position="20"/>
        <end position="54"/>
    </location>
</feature>
<proteinExistence type="predicted"/>
<protein>
    <submittedName>
        <fullName evidence="2">Uncharacterized protein</fullName>
    </submittedName>
</protein>
<gene>
    <name evidence="2" type="ORF">PPENT_87.1.T0090295</name>
</gene>
<dbReference type="Proteomes" id="UP000689195">
    <property type="component" value="Unassembled WGS sequence"/>
</dbReference>
<dbReference type="PANTHER" id="PTHR37473:SF1">
    <property type="entry name" value="EF-HAND DOMAIN-CONTAINING PROTEIN"/>
    <property type="match status" value="1"/>
</dbReference>
<reference evidence="2" key="1">
    <citation type="submission" date="2021-01" db="EMBL/GenBank/DDBJ databases">
        <authorList>
            <consortium name="Genoscope - CEA"/>
            <person name="William W."/>
        </authorList>
    </citation>
    <scope>NUCLEOTIDE SEQUENCE</scope>
</reference>
<keyword evidence="3" id="KW-1185">Reference proteome</keyword>
<keyword evidence="1" id="KW-0175">Coiled coil</keyword>